<comment type="caution">
    <text evidence="1">The sequence shown here is derived from an EMBL/GenBank/DDBJ whole genome shotgun (WGS) entry which is preliminary data.</text>
</comment>
<dbReference type="EMBL" id="JAPFFF010000005">
    <property type="protein sequence ID" value="KAK8889972.1"/>
    <property type="molecule type" value="Genomic_DNA"/>
</dbReference>
<reference evidence="1 2" key="1">
    <citation type="submission" date="2024-04" db="EMBL/GenBank/DDBJ databases">
        <title>Tritrichomonas musculus Genome.</title>
        <authorList>
            <person name="Alves-Ferreira E."/>
            <person name="Grigg M."/>
            <person name="Lorenzi H."/>
            <person name="Galac M."/>
        </authorList>
    </citation>
    <scope>NUCLEOTIDE SEQUENCE [LARGE SCALE GENOMIC DNA]</scope>
    <source>
        <strain evidence="1 2">EAF2021</strain>
    </source>
</reference>
<organism evidence="1 2">
    <name type="scientific">Tritrichomonas musculus</name>
    <dbReference type="NCBI Taxonomy" id="1915356"/>
    <lineage>
        <taxon>Eukaryota</taxon>
        <taxon>Metamonada</taxon>
        <taxon>Parabasalia</taxon>
        <taxon>Tritrichomonadida</taxon>
        <taxon>Tritrichomonadidae</taxon>
        <taxon>Tritrichomonas</taxon>
    </lineage>
</organism>
<name>A0ABR2KFV6_9EUKA</name>
<proteinExistence type="predicted"/>
<sequence length="553" mass="65081">MFLTQLGHSKRFTFDIIYSALQKSLRRGNNKLSIEMGYEFIDYPNALKKRLIQNCTEDCPDLYLINDIFNTPSDLRQLMPFIPVICKHVKNHDGCFGMRIACEMKPITSPPNLGANHDDLQTLLCKLLSHITQKEELKFISFFQKRYPTINLTKIYNFIDKHITFLYMLCVWESVEYVHEEYHLEQYKFDENKVFDMNLKLPEYVFDRHVKISPTENRTYSFFLDNLILYPRKEESEIEKKGKKIYLQTNKGVGEFIKLRTKEATSKKKRSQKTLIQMFNFEDINSDKNEDNNDGQCNNNQEDRVFNIDIKNIDDQISKEKVCLIQTQLITRSNKPKCYYCSLNGGESFDFILKGPFQNQHELNLQLLSDQVKKKLLPMPSSYSSKKVSMDNGDYYLAHNLIPIEKDNLISKSSKLEENSMIYNGNKFMYTHDIVNRAISTNEAIELLKVLAFRKIIGTDDTCARNILYFNKHFYTIDDPVLLRSSKTIFEMPLEKLRNAYEKLVWKNFKSISIFLNEWNEIISNTDDIPDNVKTFILNQISKYLIITSWVFS</sequence>
<keyword evidence="2" id="KW-1185">Reference proteome</keyword>
<dbReference type="Proteomes" id="UP001470230">
    <property type="component" value="Unassembled WGS sequence"/>
</dbReference>
<gene>
    <name evidence="1" type="ORF">M9Y10_034729</name>
</gene>
<protein>
    <submittedName>
        <fullName evidence="1">Uncharacterized protein</fullName>
    </submittedName>
</protein>
<accession>A0ABR2KFV6</accession>
<evidence type="ECO:0000313" key="1">
    <source>
        <dbReference type="EMBL" id="KAK8889972.1"/>
    </source>
</evidence>
<evidence type="ECO:0000313" key="2">
    <source>
        <dbReference type="Proteomes" id="UP001470230"/>
    </source>
</evidence>